<sequence length="69" mass="7636">MKLQQTLLPSSRYNKTATMTLAATSTPMNLSRGFISHLYCVKGCVSARTMIVVEEIVKNIHQCCHHGNA</sequence>
<protein>
    <submittedName>
        <fullName evidence="1">Uncharacterized protein</fullName>
    </submittedName>
</protein>
<dbReference type="Proteomes" id="UP001157418">
    <property type="component" value="Unassembled WGS sequence"/>
</dbReference>
<proteinExistence type="predicted"/>
<evidence type="ECO:0000313" key="2">
    <source>
        <dbReference type="Proteomes" id="UP001157418"/>
    </source>
</evidence>
<dbReference type="EMBL" id="CAKMRJ010005412">
    <property type="protein sequence ID" value="CAH1440288.1"/>
    <property type="molecule type" value="Genomic_DNA"/>
</dbReference>
<gene>
    <name evidence="1" type="ORF">LVIROSA_LOCUS26433</name>
</gene>
<comment type="caution">
    <text evidence="1">The sequence shown here is derived from an EMBL/GenBank/DDBJ whole genome shotgun (WGS) entry which is preliminary data.</text>
</comment>
<evidence type="ECO:0000313" key="1">
    <source>
        <dbReference type="EMBL" id="CAH1440288.1"/>
    </source>
</evidence>
<name>A0AAU9NQZ1_9ASTR</name>
<dbReference type="AlphaFoldDB" id="A0AAU9NQZ1"/>
<accession>A0AAU9NQZ1</accession>
<reference evidence="1 2" key="1">
    <citation type="submission" date="2022-01" db="EMBL/GenBank/DDBJ databases">
        <authorList>
            <person name="Xiong W."/>
            <person name="Schranz E."/>
        </authorList>
    </citation>
    <scope>NUCLEOTIDE SEQUENCE [LARGE SCALE GENOMIC DNA]</scope>
</reference>
<organism evidence="1 2">
    <name type="scientific">Lactuca virosa</name>
    <dbReference type="NCBI Taxonomy" id="75947"/>
    <lineage>
        <taxon>Eukaryota</taxon>
        <taxon>Viridiplantae</taxon>
        <taxon>Streptophyta</taxon>
        <taxon>Embryophyta</taxon>
        <taxon>Tracheophyta</taxon>
        <taxon>Spermatophyta</taxon>
        <taxon>Magnoliopsida</taxon>
        <taxon>eudicotyledons</taxon>
        <taxon>Gunneridae</taxon>
        <taxon>Pentapetalae</taxon>
        <taxon>asterids</taxon>
        <taxon>campanulids</taxon>
        <taxon>Asterales</taxon>
        <taxon>Asteraceae</taxon>
        <taxon>Cichorioideae</taxon>
        <taxon>Cichorieae</taxon>
        <taxon>Lactucinae</taxon>
        <taxon>Lactuca</taxon>
    </lineage>
</organism>
<keyword evidence="2" id="KW-1185">Reference proteome</keyword>